<dbReference type="PANTHER" id="PTHR42917:SF2">
    <property type="entry name" value="2,4-DIENOYL-COA REDUCTASE [(2E)-ENOYL-COA-PRODUCING]"/>
    <property type="match status" value="1"/>
</dbReference>
<dbReference type="PANTHER" id="PTHR42917">
    <property type="entry name" value="2,4-DIENOYL-COA REDUCTASE"/>
    <property type="match status" value="1"/>
</dbReference>
<keyword evidence="13" id="KW-1185">Reference proteome</keyword>
<keyword evidence="6" id="KW-0479">Metal-binding</keyword>
<dbReference type="RefSeq" id="WP_329408622.1">
    <property type="nucleotide sequence ID" value="NZ_CP109441.1"/>
</dbReference>
<evidence type="ECO:0000256" key="6">
    <source>
        <dbReference type="ARBA" id="ARBA00022723"/>
    </source>
</evidence>
<keyword evidence="7" id="KW-0560">Oxidoreductase</keyword>
<feature type="domain" description="NADH:flavin oxidoreductase/NADH oxidase N-terminal" evidence="10">
    <location>
        <begin position="16"/>
        <end position="332"/>
    </location>
</feature>
<keyword evidence="8" id="KW-0408">Iron</keyword>
<evidence type="ECO:0000313" key="12">
    <source>
        <dbReference type="EMBL" id="WUV45338.1"/>
    </source>
</evidence>
<keyword evidence="5" id="KW-0288">FMN</keyword>
<comment type="similarity">
    <text evidence="3">In the N-terminal section; belongs to the NADH:flavin oxidoreductase/NADH oxidase family.</text>
</comment>
<evidence type="ECO:0000313" key="13">
    <source>
        <dbReference type="Proteomes" id="UP001432062"/>
    </source>
</evidence>
<evidence type="ECO:0000259" key="10">
    <source>
        <dbReference type="Pfam" id="PF00724"/>
    </source>
</evidence>
<evidence type="ECO:0000256" key="1">
    <source>
        <dbReference type="ARBA" id="ARBA00001917"/>
    </source>
</evidence>
<dbReference type="InterPro" id="IPR013785">
    <property type="entry name" value="Aldolase_TIM"/>
</dbReference>
<comment type="cofactor">
    <cofactor evidence="2">
        <name>[4Fe-4S] cluster</name>
        <dbReference type="ChEBI" id="CHEBI:49883"/>
    </cofactor>
</comment>
<dbReference type="Gene3D" id="3.20.20.70">
    <property type="entry name" value="Aldolase class I"/>
    <property type="match status" value="1"/>
</dbReference>
<dbReference type="Gene3D" id="3.40.50.720">
    <property type="entry name" value="NAD(P)-binding Rossmann-like Domain"/>
    <property type="match status" value="1"/>
</dbReference>
<dbReference type="InterPro" id="IPR051793">
    <property type="entry name" value="NADH:flavin_oxidoreductase"/>
</dbReference>
<dbReference type="InterPro" id="IPR023753">
    <property type="entry name" value="FAD/NAD-binding_dom"/>
</dbReference>
<feature type="domain" description="FAD/NAD(P)-binding" evidence="11">
    <location>
        <begin position="386"/>
        <end position="609"/>
    </location>
</feature>
<evidence type="ECO:0000256" key="2">
    <source>
        <dbReference type="ARBA" id="ARBA00001966"/>
    </source>
</evidence>
<dbReference type="SUPFAM" id="SSF51905">
    <property type="entry name" value="FAD/NAD(P)-binding domain"/>
    <property type="match status" value="1"/>
</dbReference>
<dbReference type="EMBL" id="CP109441">
    <property type="protein sequence ID" value="WUV45338.1"/>
    <property type="molecule type" value="Genomic_DNA"/>
</dbReference>
<comment type="cofactor">
    <cofactor evidence="1">
        <name>FMN</name>
        <dbReference type="ChEBI" id="CHEBI:58210"/>
    </cofactor>
</comment>
<accession>A0ABZ1YQ81</accession>
<name>A0ABZ1YQ81_9NOCA</name>
<evidence type="ECO:0000259" key="11">
    <source>
        <dbReference type="Pfam" id="PF07992"/>
    </source>
</evidence>
<dbReference type="InterPro" id="IPR001155">
    <property type="entry name" value="OxRdtase_FMN_N"/>
</dbReference>
<sequence>MNPVQEDLVSPPEASRPLRIGAVRLRNRLVATAHGSGVVGGGLAQPGDAKYWRRCAAGGAAMVIAGGTVVSPESANRIGNITEAWRPEAISGLRARATAISSEGAVPVCQLVHLGRETLGAEIWEHPIAPSSIRSPREPVRARAMTDADVDRMIASFVVGSRHAVEAGFPAIELHAAHGYLLAQFLSPSSNVRTESGTVAGRVQVLYRLHAEITASCPEVVLGVRVSIDGAEEAGLDLDGLCELMPWLDIFDYVNVTAGVRTTYVRDMATSEPPLLTHVRRLRAATARPLLVSQAFRSSQDIESALAAGADLIGLARPLIADPHLPKKLLRGNDSQIRPCVSCNEDCRTFTPVLLCSVNPTLAPPGHHARPASPLQFGLPPAASRRVAIVGAGPAGLEATLQLTATHEVTLFEAHEQIGGQLAVAAQAPNRAGWSKLLRFYTDNLGNADVRLGHRVTPHELGDFDEVIVASGATELRTPGALSSTGLIADRHAISPGDGVVIADDGFGSWLTVGALEAALAAGAAQVTVVVPGPAFAATIPPESRVQLMKRLAGSPVEFIVGAAVTEMRTNSAGTIACCRHLLSGRTFELACDRAVAVGERIASDWQDIEQALPRARVQVIGDAVVPRRVSHAVAEGYAAAQAITDTTVRSG</sequence>
<dbReference type="Pfam" id="PF07992">
    <property type="entry name" value="Pyr_redox_2"/>
    <property type="match status" value="1"/>
</dbReference>
<keyword evidence="9" id="KW-0411">Iron-sulfur</keyword>
<protein>
    <submittedName>
        <fullName evidence="12">FAD-dependent oxidoreductase</fullName>
    </submittedName>
</protein>
<evidence type="ECO:0000256" key="4">
    <source>
        <dbReference type="ARBA" id="ARBA00022630"/>
    </source>
</evidence>
<dbReference type="Gene3D" id="3.50.50.60">
    <property type="entry name" value="FAD/NAD(P)-binding domain"/>
    <property type="match status" value="1"/>
</dbReference>
<gene>
    <name evidence="12" type="ORF">OG563_40570</name>
</gene>
<dbReference type="SUPFAM" id="SSF51395">
    <property type="entry name" value="FMN-linked oxidoreductases"/>
    <property type="match status" value="1"/>
</dbReference>
<dbReference type="Proteomes" id="UP001432062">
    <property type="component" value="Chromosome"/>
</dbReference>
<evidence type="ECO:0000256" key="5">
    <source>
        <dbReference type="ARBA" id="ARBA00022643"/>
    </source>
</evidence>
<evidence type="ECO:0000256" key="3">
    <source>
        <dbReference type="ARBA" id="ARBA00011048"/>
    </source>
</evidence>
<evidence type="ECO:0000256" key="8">
    <source>
        <dbReference type="ARBA" id="ARBA00023004"/>
    </source>
</evidence>
<dbReference type="InterPro" id="IPR036188">
    <property type="entry name" value="FAD/NAD-bd_sf"/>
</dbReference>
<evidence type="ECO:0000256" key="9">
    <source>
        <dbReference type="ARBA" id="ARBA00023014"/>
    </source>
</evidence>
<reference evidence="12" key="1">
    <citation type="submission" date="2022-10" db="EMBL/GenBank/DDBJ databases">
        <title>The complete genomes of actinobacterial strains from the NBC collection.</title>
        <authorList>
            <person name="Joergensen T.S."/>
            <person name="Alvarez Arevalo M."/>
            <person name="Sterndorff E.B."/>
            <person name="Faurdal D."/>
            <person name="Vuksanovic O."/>
            <person name="Mourched A.-S."/>
            <person name="Charusanti P."/>
            <person name="Shaw S."/>
            <person name="Blin K."/>
            <person name="Weber T."/>
        </authorList>
    </citation>
    <scope>NUCLEOTIDE SEQUENCE</scope>
    <source>
        <strain evidence="12">NBC_01482</strain>
    </source>
</reference>
<organism evidence="12 13">
    <name type="scientific">Nocardia vinacea</name>
    <dbReference type="NCBI Taxonomy" id="96468"/>
    <lineage>
        <taxon>Bacteria</taxon>
        <taxon>Bacillati</taxon>
        <taxon>Actinomycetota</taxon>
        <taxon>Actinomycetes</taxon>
        <taxon>Mycobacteriales</taxon>
        <taxon>Nocardiaceae</taxon>
        <taxon>Nocardia</taxon>
    </lineage>
</organism>
<proteinExistence type="inferred from homology"/>
<evidence type="ECO:0000256" key="7">
    <source>
        <dbReference type="ARBA" id="ARBA00023002"/>
    </source>
</evidence>
<dbReference type="Pfam" id="PF00724">
    <property type="entry name" value="Oxidored_FMN"/>
    <property type="match status" value="1"/>
</dbReference>
<keyword evidence="4" id="KW-0285">Flavoprotein</keyword>